<dbReference type="InterPro" id="IPR010743">
    <property type="entry name" value="Methionine_synth_MetW"/>
</dbReference>
<protein>
    <submittedName>
        <fullName evidence="1">Methionine biosynthesis protein MetW</fullName>
    </submittedName>
</protein>
<name>A0A7C4EW82_9BACT</name>
<dbReference type="SUPFAM" id="SSF53335">
    <property type="entry name" value="S-adenosyl-L-methionine-dependent methyltransferases"/>
    <property type="match status" value="1"/>
</dbReference>
<dbReference type="EMBL" id="DTGT01000359">
    <property type="protein sequence ID" value="HGH61813.1"/>
    <property type="molecule type" value="Genomic_DNA"/>
</dbReference>
<comment type="caution">
    <text evidence="1">The sequence shown here is derived from an EMBL/GenBank/DDBJ whole genome shotgun (WGS) entry which is preliminary data.</text>
</comment>
<evidence type="ECO:0000313" key="1">
    <source>
        <dbReference type="EMBL" id="HGH61813.1"/>
    </source>
</evidence>
<dbReference type="Gene3D" id="3.40.50.150">
    <property type="entry name" value="Vaccinia Virus protein VP39"/>
    <property type="match status" value="1"/>
</dbReference>
<reference evidence="1" key="1">
    <citation type="journal article" date="2020" name="mSystems">
        <title>Genome- and Community-Level Interaction Insights into Carbon Utilization and Element Cycling Functions of Hydrothermarchaeota in Hydrothermal Sediment.</title>
        <authorList>
            <person name="Zhou Z."/>
            <person name="Liu Y."/>
            <person name="Xu W."/>
            <person name="Pan J."/>
            <person name="Luo Z.H."/>
            <person name="Li M."/>
        </authorList>
    </citation>
    <scope>NUCLEOTIDE SEQUENCE [LARGE SCALE GENOMIC DNA]</scope>
    <source>
        <strain evidence="1">SpSt-769</strain>
    </source>
</reference>
<accession>A0A7C4EW82</accession>
<dbReference type="Pfam" id="PF07021">
    <property type="entry name" value="MetW"/>
    <property type="match status" value="1"/>
</dbReference>
<proteinExistence type="predicted"/>
<dbReference type="InterPro" id="IPR029063">
    <property type="entry name" value="SAM-dependent_MTases_sf"/>
</dbReference>
<gene>
    <name evidence="1" type="primary">metW</name>
    <name evidence="1" type="ORF">ENV54_11005</name>
</gene>
<organism evidence="1">
    <name type="scientific">Desulfomonile tiedjei</name>
    <dbReference type="NCBI Taxonomy" id="2358"/>
    <lineage>
        <taxon>Bacteria</taxon>
        <taxon>Pseudomonadati</taxon>
        <taxon>Thermodesulfobacteriota</taxon>
        <taxon>Desulfomonilia</taxon>
        <taxon>Desulfomonilales</taxon>
        <taxon>Desulfomonilaceae</taxon>
        <taxon>Desulfomonile</taxon>
    </lineage>
</organism>
<sequence length="210" mass="24053">MSPAELQEPRTPFHEFQVGFNVIIDMITPGTRVLDLGCGTGTLLQRLRDEKDVEGCGVELDQEKVIRCIERGIRVMTLDLDEGLEGFPDLSYEYVVLSRTLQQLMYPEKVVKEMLRVGSKSIITFPNFGHWKIAMEYLVTGKTPVCATHPQPWHNTMDIHRLTIADFREFVKKIGGKIEREIHIIKNVPKQNAFWAHRRAEWGCCLISSA</sequence>
<dbReference type="NCBIfam" id="TIGR02081">
    <property type="entry name" value="metW"/>
    <property type="match status" value="1"/>
</dbReference>
<dbReference type="AlphaFoldDB" id="A0A7C4EW82"/>
<dbReference type="CDD" id="cd02440">
    <property type="entry name" value="AdoMet_MTases"/>
    <property type="match status" value="1"/>
</dbReference>